<keyword evidence="3" id="KW-0698">rRNA processing</keyword>
<dbReference type="PROSITE" id="PS50082">
    <property type="entry name" value="WD_REPEATS_2"/>
    <property type="match status" value="2"/>
</dbReference>
<dbReference type="Proteomes" id="UP000091857">
    <property type="component" value="Chromosome 6"/>
</dbReference>
<dbReference type="InterPro" id="IPR057644">
    <property type="entry name" value="Beta-prop_WDR75_2nd"/>
</dbReference>
<evidence type="ECO:0000313" key="10">
    <source>
        <dbReference type="Proteomes" id="UP000091857"/>
    </source>
</evidence>
<dbReference type="PROSITE" id="PS50294">
    <property type="entry name" value="WD_REPEATS_REGION"/>
    <property type="match status" value="1"/>
</dbReference>
<organism evidence="9 10">
    <name type="scientific">Manihot esculenta</name>
    <name type="common">Cassava</name>
    <name type="synonym">Jatropha manihot</name>
    <dbReference type="NCBI Taxonomy" id="3983"/>
    <lineage>
        <taxon>Eukaryota</taxon>
        <taxon>Viridiplantae</taxon>
        <taxon>Streptophyta</taxon>
        <taxon>Embryophyta</taxon>
        <taxon>Tracheophyta</taxon>
        <taxon>Spermatophyta</taxon>
        <taxon>Magnoliopsida</taxon>
        <taxon>eudicotyledons</taxon>
        <taxon>Gunneridae</taxon>
        <taxon>Pentapetalae</taxon>
        <taxon>rosids</taxon>
        <taxon>fabids</taxon>
        <taxon>Malpighiales</taxon>
        <taxon>Euphorbiaceae</taxon>
        <taxon>Crotonoideae</taxon>
        <taxon>Manihoteae</taxon>
        <taxon>Manihot</taxon>
    </lineage>
</organism>
<name>A0A2C9VM97_MANES</name>
<evidence type="ECO:0000256" key="3">
    <source>
        <dbReference type="ARBA" id="ARBA00022552"/>
    </source>
</evidence>
<feature type="repeat" description="WD" evidence="7">
    <location>
        <begin position="277"/>
        <end position="318"/>
    </location>
</feature>
<dbReference type="SUPFAM" id="SSF50978">
    <property type="entry name" value="WD40 repeat-like"/>
    <property type="match status" value="1"/>
</dbReference>
<dbReference type="Gene3D" id="2.130.10.10">
    <property type="entry name" value="YVTN repeat-like/Quinoprotein amine dehydrogenase"/>
    <property type="match status" value="3"/>
</dbReference>
<evidence type="ECO:0000313" key="9">
    <source>
        <dbReference type="EMBL" id="OAY46735.1"/>
    </source>
</evidence>
<dbReference type="Pfam" id="PF23769">
    <property type="entry name" value="Beta-prop_WDR75_2nd"/>
    <property type="match status" value="1"/>
</dbReference>
<dbReference type="InterPro" id="IPR001680">
    <property type="entry name" value="WD40_rpt"/>
</dbReference>
<evidence type="ECO:0000256" key="5">
    <source>
        <dbReference type="ARBA" id="ARBA00022737"/>
    </source>
</evidence>
<evidence type="ECO:0000256" key="7">
    <source>
        <dbReference type="PROSITE-ProRule" id="PRU00221"/>
    </source>
</evidence>
<evidence type="ECO:0000256" key="4">
    <source>
        <dbReference type="ARBA" id="ARBA00022574"/>
    </source>
</evidence>
<dbReference type="Pfam" id="PF23869">
    <property type="entry name" value="Beta-prop_WDR75_1st"/>
    <property type="match status" value="2"/>
</dbReference>
<keyword evidence="4 7" id="KW-0853">WD repeat</keyword>
<sequence length="815" mass="88952">MIRGGRTYVSSPPAFSNDAKRLLVCSGNAVSIFSTATGLPITSLNGHTALVTTVIVAPATSQASKILCYCWTASLDGTVRYWDFSVPELIKTIDIKFPIFSMVIPSILSQSAEINEKPAKLFAYLSVEATKELENQSKALRGQIRKCNLTDSRLLGGVILAETNKPEFISISACGKYFGIQIKRKIHVWRVPSADSERTMAKKITLHHTKNVTVMAFHPTQRILAAGDVTGRILIWRGYGNRTFAIGDGLLSGRSMNNEEERPGVRGGDDADSCTTWHWHPAEVNTLSFSLDGAYLYSGGKEGVLVVWQLDTGKKKFLPRIGSPLLYFTDSPDPSLSSISCADNQIHLLKMPSMEILKSISGIKLPSTFPEIYEGLCSGVAFDPNAGVVALRTENYCIQLYSLFDDREISEVQICERNHQPGDEITVVVTSVALSLDGSMMSTAEVKLAEEGIGGLVSLKFWALGSDKRNFSLSTIVYEPHRDAGISSIAFHPTRCMAVSSSYGGDFKIWVCNNGIQRRDQVPTSSRWTCHAVASYKKRPMTAATFSYDGSVLAVAAETVITLWDPEKNVLVAVIGETLTPIVSLSFVGKSEYLVSTSWESKPQLSVWSLSKLSMSWSYRLHVEAISSAADLSSFAVLVFLPESSKRDESNETTFGGRDGAILIFNAADPVPIATWLVNKAKGGSLAFLQVNQSSVEENVVDGKPLRSLLAYVNGEHEYILFDPHGKEAKELGTIRQDGVANLEEAGKFGYASIYGELPEFNPKRVQTSAVAPFVQSGKPWDTIFSGSSHNLPPLTKLCSAILESLLEKRTTVAE</sequence>
<protein>
    <recommendedName>
        <fullName evidence="8">WD repeat-containing protein 75 second beta-propeller domain-containing protein</fullName>
    </recommendedName>
</protein>
<keyword evidence="6" id="KW-0539">Nucleus</keyword>
<dbReference type="STRING" id="3983.A0A2C9VM97"/>
<dbReference type="AlphaFoldDB" id="A0A2C9VM97"/>
<comment type="subcellular location">
    <subcellularLocation>
        <location evidence="1">Nucleus</location>
        <location evidence="1">Nucleolus</location>
    </subcellularLocation>
</comment>
<gene>
    <name evidence="9" type="ORF">MANES_06G023100v8</name>
</gene>
<feature type="domain" description="WD repeat-containing protein 75 second beta-propeller" evidence="8">
    <location>
        <begin position="383"/>
        <end position="640"/>
    </location>
</feature>
<keyword evidence="2" id="KW-0690">Ribosome biogenesis</keyword>
<dbReference type="EMBL" id="CM004392">
    <property type="protein sequence ID" value="OAY46735.1"/>
    <property type="molecule type" value="Genomic_DNA"/>
</dbReference>
<evidence type="ECO:0000256" key="6">
    <source>
        <dbReference type="ARBA" id="ARBA00023242"/>
    </source>
</evidence>
<dbReference type="OrthoDB" id="4096at2759"/>
<keyword evidence="5" id="KW-0677">Repeat</keyword>
<dbReference type="OMA" id="WILNTRI"/>
<comment type="caution">
    <text evidence="9">The sequence shown here is derived from an EMBL/GenBank/DDBJ whole genome shotgun (WGS) entry which is preliminary data.</text>
</comment>
<dbReference type="InterPro" id="IPR036322">
    <property type="entry name" value="WD40_repeat_dom_sf"/>
</dbReference>
<dbReference type="SUPFAM" id="SSF82171">
    <property type="entry name" value="DPP6 N-terminal domain-like"/>
    <property type="match status" value="1"/>
</dbReference>
<dbReference type="Gramene" id="Manes.06G023100.1.v8.1">
    <property type="protein sequence ID" value="Manes.06G023100.1.v8.1.CDS"/>
    <property type="gene ID" value="Manes.06G023100.v8.1"/>
</dbReference>
<dbReference type="PANTHER" id="PTHR45176:SF1">
    <property type="entry name" value="TRANSDUCIN FAMILY PROTEIN _ WD-40 REPEAT FAMILY PROTEIN-RELATED"/>
    <property type="match status" value="1"/>
</dbReference>
<accession>A0A2C9VM97</accession>
<keyword evidence="10" id="KW-1185">Reference proteome</keyword>
<feature type="repeat" description="WD" evidence="7">
    <location>
        <begin position="205"/>
        <end position="236"/>
    </location>
</feature>
<dbReference type="PANTHER" id="PTHR45176">
    <property type="entry name" value="TRANSDUCIN FAMILY PROTEIN / WD-40 REPEAT FAMILY PROTEIN-RELATED"/>
    <property type="match status" value="1"/>
</dbReference>
<evidence type="ECO:0000259" key="8">
    <source>
        <dbReference type="Pfam" id="PF23769"/>
    </source>
</evidence>
<evidence type="ECO:0000256" key="2">
    <source>
        <dbReference type="ARBA" id="ARBA00022517"/>
    </source>
</evidence>
<reference evidence="10" key="1">
    <citation type="journal article" date="2016" name="Nat. Biotechnol.">
        <title>Sequencing wild and cultivated cassava and related species reveals extensive interspecific hybridization and genetic diversity.</title>
        <authorList>
            <person name="Bredeson J.V."/>
            <person name="Lyons J.B."/>
            <person name="Prochnik S.E."/>
            <person name="Wu G.A."/>
            <person name="Ha C.M."/>
            <person name="Edsinger-Gonzales E."/>
            <person name="Grimwood J."/>
            <person name="Schmutz J."/>
            <person name="Rabbi I.Y."/>
            <person name="Egesi C."/>
            <person name="Nauluvula P."/>
            <person name="Lebot V."/>
            <person name="Ndunguru J."/>
            <person name="Mkamilo G."/>
            <person name="Bart R.S."/>
            <person name="Setter T.L."/>
            <person name="Gleadow R.M."/>
            <person name="Kulakow P."/>
            <person name="Ferguson M.E."/>
            <person name="Rounsley S."/>
            <person name="Rokhsar D.S."/>
        </authorList>
    </citation>
    <scope>NUCLEOTIDE SEQUENCE [LARGE SCALE GENOMIC DNA]</scope>
    <source>
        <strain evidence="10">cv. AM560-2</strain>
    </source>
</reference>
<evidence type="ECO:0000256" key="1">
    <source>
        <dbReference type="ARBA" id="ARBA00004604"/>
    </source>
</evidence>
<dbReference type="SMART" id="SM00320">
    <property type="entry name" value="WD40"/>
    <property type="match status" value="6"/>
</dbReference>
<dbReference type="InterPro" id="IPR015943">
    <property type="entry name" value="WD40/YVTN_repeat-like_dom_sf"/>
</dbReference>
<proteinExistence type="predicted"/>